<dbReference type="PANTHER" id="PTHR12110">
    <property type="entry name" value="HYDROXYPYRUVATE ISOMERASE"/>
    <property type="match status" value="1"/>
</dbReference>
<dbReference type="InterPro" id="IPR050312">
    <property type="entry name" value="IolE/XylAMocC-like"/>
</dbReference>
<dbReference type="Pfam" id="PF01261">
    <property type="entry name" value="AP_endonuc_2"/>
    <property type="match status" value="1"/>
</dbReference>
<dbReference type="InterPro" id="IPR013022">
    <property type="entry name" value="Xyl_isomerase-like_TIM-brl"/>
</dbReference>
<dbReference type="PANTHER" id="PTHR12110:SF53">
    <property type="entry name" value="BLR5974 PROTEIN"/>
    <property type="match status" value="1"/>
</dbReference>
<evidence type="ECO:0000313" key="2">
    <source>
        <dbReference type="EMBL" id="AQP52306.1"/>
    </source>
</evidence>
<evidence type="ECO:0000313" key="3">
    <source>
        <dbReference type="Proteomes" id="UP000188235"/>
    </source>
</evidence>
<dbReference type="SUPFAM" id="SSF51658">
    <property type="entry name" value="Xylose isomerase-like"/>
    <property type="match status" value="1"/>
</dbReference>
<sequence>MNGPRKGINYWSFREGTSADEAVRLAAQAGYEGLEFCLAEEGAVSLTSTGRELTRIRDLARDAGIGLPSLASWLVWENNLVSDDARTRGRAMEIIRRQIDVANALGAQTVLVVPGYVGVDFVSPSEVVAYDAAYGRALESIASLADHAADAGVQIGVDNVWNKFLLSPLEMRSFLDEIGHPHVGAYFDIGNALLTGYPEQWIRILGNRIRAVHVKDYRRSPGGFDSFVDLLSGDVDFPAVNRALSEIGYDGYISAEMMPPYRFHSDQLIYNTSAAMDRIFGWSSATRTQERLT</sequence>
<keyword evidence="3" id="KW-1185">Reference proteome</keyword>
<evidence type="ECO:0000259" key="1">
    <source>
        <dbReference type="Pfam" id="PF01261"/>
    </source>
</evidence>
<feature type="domain" description="Xylose isomerase-like TIM barrel" evidence="1">
    <location>
        <begin position="23"/>
        <end position="258"/>
    </location>
</feature>
<dbReference type="Proteomes" id="UP000188235">
    <property type="component" value="Chromosome"/>
</dbReference>
<dbReference type="Gene3D" id="3.20.20.150">
    <property type="entry name" value="Divalent-metal-dependent TIM barrel enzymes"/>
    <property type="match status" value="1"/>
</dbReference>
<gene>
    <name evidence="2" type="ORF">BW733_17230</name>
</gene>
<dbReference type="EMBL" id="CP019607">
    <property type="protein sequence ID" value="AQP52306.1"/>
    <property type="molecule type" value="Genomic_DNA"/>
</dbReference>
<name>A0A1Q2D1N3_9ACTN</name>
<dbReference type="InterPro" id="IPR036237">
    <property type="entry name" value="Xyl_isomerase-like_sf"/>
</dbReference>
<dbReference type="RefSeq" id="WP_077352431.1">
    <property type="nucleotide sequence ID" value="NZ_CP019607.1"/>
</dbReference>
<dbReference type="AlphaFoldDB" id="A0A1Q2D1N3"/>
<accession>A0A1Q2D1N3</accession>
<dbReference type="OrthoDB" id="256906at2"/>
<dbReference type="KEGG" id="tfa:BW733_17230"/>
<organism evidence="2 3">
    <name type="scientific">Tessaracoccus flavescens</name>
    <dbReference type="NCBI Taxonomy" id="399497"/>
    <lineage>
        <taxon>Bacteria</taxon>
        <taxon>Bacillati</taxon>
        <taxon>Actinomycetota</taxon>
        <taxon>Actinomycetes</taxon>
        <taxon>Propionibacteriales</taxon>
        <taxon>Propionibacteriaceae</taxon>
        <taxon>Tessaracoccus</taxon>
    </lineage>
</organism>
<dbReference type="STRING" id="399497.BW733_17230"/>
<reference evidence="2 3" key="1">
    <citation type="journal article" date="2008" name="Int. J. Syst. Evol. Microbiol.">
        <title>Tessaracoccus flavescens sp. nov., isolated from marine sediment.</title>
        <authorList>
            <person name="Lee D.W."/>
            <person name="Lee S.D."/>
        </authorList>
    </citation>
    <scope>NUCLEOTIDE SEQUENCE [LARGE SCALE GENOMIC DNA]</scope>
    <source>
        <strain evidence="2 3">SST-39T</strain>
    </source>
</reference>
<proteinExistence type="predicted"/>
<protein>
    <submittedName>
        <fullName evidence="2">Xylulose 5-phosphate 3-epimerase</fullName>
    </submittedName>
</protein>